<protein>
    <submittedName>
        <fullName evidence="7">Nucleoside ABC transporter membrane protein</fullName>
    </submittedName>
</protein>
<evidence type="ECO:0000313" key="8">
    <source>
        <dbReference type="Proteomes" id="UP000184052"/>
    </source>
</evidence>
<dbReference type="GO" id="GO:0022857">
    <property type="term" value="F:transmembrane transporter activity"/>
    <property type="evidence" value="ECO:0007669"/>
    <property type="project" value="InterPro"/>
</dbReference>
<evidence type="ECO:0000256" key="3">
    <source>
        <dbReference type="ARBA" id="ARBA00022692"/>
    </source>
</evidence>
<dbReference type="CDD" id="cd06580">
    <property type="entry name" value="TM_PBP1_transp_TpRbsC_like"/>
    <property type="match status" value="1"/>
</dbReference>
<feature type="transmembrane region" description="Helical" evidence="6">
    <location>
        <begin position="32"/>
        <end position="52"/>
    </location>
</feature>
<gene>
    <name evidence="7" type="ORF">SAMN02745751_01495</name>
</gene>
<dbReference type="Proteomes" id="UP000184052">
    <property type="component" value="Unassembled WGS sequence"/>
</dbReference>
<comment type="subcellular location">
    <subcellularLocation>
        <location evidence="1">Cell membrane</location>
        <topology evidence="1">Multi-pass membrane protein</topology>
    </subcellularLocation>
</comment>
<dbReference type="Pfam" id="PF02653">
    <property type="entry name" value="BPD_transp_2"/>
    <property type="match status" value="1"/>
</dbReference>
<feature type="transmembrane region" description="Helical" evidence="6">
    <location>
        <begin position="216"/>
        <end position="235"/>
    </location>
</feature>
<feature type="transmembrane region" description="Helical" evidence="6">
    <location>
        <begin position="191"/>
        <end position="210"/>
    </location>
</feature>
<dbReference type="InterPro" id="IPR001851">
    <property type="entry name" value="ABC_transp_permease"/>
</dbReference>
<reference evidence="7 8" key="1">
    <citation type="submission" date="2016-11" db="EMBL/GenBank/DDBJ databases">
        <authorList>
            <person name="Jaros S."/>
            <person name="Januszkiewicz K."/>
            <person name="Wedrychowicz H."/>
        </authorList>
    </citation>
    <scope>NUCLEOTIDE SEQUENCE [LARGE SCALE GENOMIC DNA]</scope>
    <source>
        <strain evidence="7 8">DSM 17477</strain>
    </source>
</reference>
<dbReference type="STRING" id="1121476.SAMN02745751_01495"/>
<proteinExistence type="predicted"/>
<evidence type="ECO:0000256" key="2">
    <source>
        <dbReference type="ARBA" id="ARBA00022475"/>
    </source>
</evidence>
<evidence type="ECO:0000256" key="4">
    <source>
        <dbReference type="ARBA" id="ARBA00022989"/>
    </source>
</evidence>
<keyword evidence="8" id="KW-1185">Reference proteome</keyword>
<feature type="transmembrane region" description="Helical" evidence="6">
    <location>
        <begin position="267"/>
        <end position="286"/>
    </location>
</feature>
<evidence type="ECO:0000313" key="7">
    <source>
        <dbReference type="EMBL" id="SHI99777.1"/>
    </source>
</evidence>
<name>A0A1M6FQ05_9FIRM</name>
<evidence type="ECO:0000256" key="5">
    <source>
        <dbReference type="ARBA" id="ARBA00023136"/>
    </source>
</evidence>
<evidence type="ECO:0000256" key="6">
    <source>
        <dbReference type="SAM" id="Phobius"/>
    </source>
</evidence>
<dbReference type="EMBL" id="FQZL01000009">
    <property type="protein sequence ID" value="SHI99777.1"/>
    <property type="molecule type" value="Genomic_DNA"/>
</dbReference>
<keyword evidence="3 6" id="KW-0812">Transmembrane</keyword>
<feature type="transmembrane region" description="Helical" evidence="6">
    <location>
        <begin position="58"/>
        <end position="78"/>
    </location>
</feature>
<feature type="transmembrane region" description="Helical" evidence="6">
    <location>
        <begin position="145"/>
        <end position="161"/>
    </location>
</feature>
<feature type="transmembrane region" description="Helical" evidence="6">
    <location>
        <begin position="242"/>
        <end position="261"/>
    </location>
</feature>
<evidence type="ECO:0000256" key="1">
    <source>
        <dbReference type="ARBA" id="ARBA00004651"/>
    </source>
</evidence>
<dbReference type="GO" id="GO:0005886">
    <property type="term" value="C:plasma membrane"/>
    <property type="evidence" value="ECO:0007669"/>
    <property type="project" value="UniProtKB-SubCell"/>
</dbReference>
<keyword evidence="5 6" id="KW-0472">Membrane</keyword>
<feature type="transmembrane region" description="Helical" evidence="6">
    <location>
        <begin position="6"/>
        <end position="25"/>
    </location>
</feature>
<keyword evidence="4 6" id="KW-1133">Transmembrane helix</keyword>
<dbReference type="OrthoDB" id="9792579at2"/>
<dbReference type="PANTHER" id="PTHR43370:SF2">
    <property type="entry name" value="ABC TRANSPORTER PERMEASE PROTEIN"/>
    <property type="match status" value="1"/>
</dbReference>
<feature type="transmembrane region" description="Helical" evidence="6">
    <location>
        <begin position="90"/>
        <end position="110"/>
    </location>
</feature>
<accession>A0A1M6FQ05</accession>
<dbReference type="RefSeq" id="WP_073048961.1">
    <property type="nucleotide sequence ID" value="NZ_FQZL01000009.1"/>
</dbReference>
<dbReference type="PANTHER" id="PTHR43370">
    <property type="entry name" value="SUGAR ABC TRANSPORTER INTEGRAL MEMBRANE PROTEIN-RELATED"/>
    <property type="match status" value="1"/>
</dbReference>
<keyword evidence="2" id="KW-1003">Cell membrane</keyword>
<dbReference type="AlphaFoldDB" id="A0A1M6FQ05"/>
<organism evidence="7 8">
    <name type="scientific">Dethiosulfatibacter aminovorans DSM 17477</name>
    <dbReference type="NCBI Taxonomy" id="1121476"/>
    <lineage>
        <taxon>Bacteria</taxon>
        <taxon>Bacillati</taxon>
        <taxon>Bacillota</taxon>
        <taxon>Tissierellia</taxon>
        <taxon>Dethiosulfatibacter</taxon>
    </lineage>
</organism>
<sequence length="307" mass="32673">MSNGFFTAMIIAGIPLLFATLGELITEKAGNLNLGVEGMMLIGAVAGFGMGMSTASPLMTIIGAGMAGALAALVYAFLTVTLRANQVVSGLSLTIFGTGFSSFLGTNYIGQRMPREIISFFKPVSIPILSRIPIVGPALFAQDPYVYLGLVCSIVTGFYLYRTRPGLYLRAVGENPSAADAAGINVSLYKYIHILTGGALCGLGGAYLSVVSVPTWQDNITAGRGWIAVALVIFARWNPYRAIFGAVLFGGLSILGFRIQHLNIPQSLLNMLPYLVTIIVLAFSSAKKSKLNSPPKGLSIPYFREER</sequence>